<feature type="chain" id="PRO_5046338686" evidence="5">
    <location>
        <begin position="22"/>
        <end position="101"/>
    </location>
</feature>
<protein>
    <submittedName>
        <fullName evidence="7">Cytochrome c-553</fullName>
    </submittedName>
</protein>
<accession>A0ABM8B4B2</accession>
<reference evidence="7 8" key="1">
    <citation type="submission" date="2022-08" db="EMBL/GenBank/DDBJ databases">
        <title>Genome Sequence of the sulphate-reducing bacterium, Pseudodesulfovibrio sp. SYK.</title>
        <authorList>
            <person name="Kondo R."/>
            <person name="Kataoka T."/>
        </authorList>
    </citation>
    <scope>NUCLEOTIDE SEQUENCE [LARGE SCALE GENOMIC DNA]</scope>
    <source>
        <strain evidence="7 8">SYK</strain>
    </source>
</reference>
<evidence type="ECO:0000256" key="3">
    <source>
        <dbReference type="ARBA" id="ARBA00023004"/>
    </source>
</evidence>
<evidence type="ECO:0000256" key="1">
    <source>
        <dbReference type="ARBA" id="ARBA00022617"/>
    </source>
</evidence>
<proteinExistence type="predicted"/>
<keyword evidence="3 4" id="KW-0408">Iron</keyword>
<dbReference type="RefSeq" id="WP_281761149.1">
    <property type="nucleotide sequence ID" value="NZ_AP026709.1"/>
</dbReference>
<dbReference type="Gene3D" id="1.10.760.10">
    <property type="entry name" value="Cytochrome c-like domain"/>
    <property type="match status" value="1"/>
</dbReference>
<dbReference type="SUPFAM" id="SSF46626">
    <property type="entry name" value="Cytochrome c"/>
    <property type="match status" value="1"/>
</dbReference>
<feature type="domain" description="Cytochrome c" evidence="6">
    <location>
        <begin position="19"/>
        <end position="101"/>
    </location>
</feature>
<organism evidence="7 8">
    <name type="scientific">Pseudodesulfovibrio nedwellii</name>
    <dbReference type="NCBI Taxonomy" id="2973072"/>
    <lineage>
        <taxon>Bacteria</taxon>
        <taxon>Pseudomonadati</taxon>
        <taxon>Thermodesulfobacteriota</taxon>
        <taxon>Desulfovibrionia</taxon>
        <taxon>Desulfovibrionales</taxon>
        <taxon>Desulfovibrionaceae</taxon>
    </lineage>
</organism>
<dbReference type="InterPro" id="IPR036909">
    <property type="entry name" value="Cyt_c-like_dom_sf"/>
</dbReference>
<dbReference type="EMBL" id="AP026709">
    <property type="protein sequence ID" value="BDQ38655.1"/>
    <property type="molecule type" value="Genomic_DNA"/>
</dbReference>
<feature type="signal peptide" evidence="5">
    <location>
        <begin position="1"/>
        <end position="21"/>
    </location>
</feature>
<evidence type="ECO:0000259" key="6">
    <source>
        <dbReference type="PROSITE" id="PS51007"/>
    </source>
</evidence>
<dbReference type="PROSITE" id="PS51007">
    <property type="entry name" value="CYTC"/>
    <property type="match status" value="1"/>
</dbReference>
<keyword evidence="1 4" id="KW-0349">Heme</keyword>
<evidence type="ECO:0000256" key="5">
    <source>
        <dbReference type="SAM" id="SignalP"/>
    </source>
</evidence>
<evidence type="ECO:0000256" key="2">
    <source>
        <dbReference type="ARBA" id="ARBA00022723"/>
    </source>
</evidence>
<dbReference type="Proteomes" id="UP001317742">
    <property type="component" value="Chromosome"/>
</dbReference>
<keyword evidence="8" id="KW-1185">Reference proteome</keyword>
<evidence type="ECO:0000256" key="4">
    <source>
        <dbReference type="PROSITE-ProRule" id="PRU00433"/>
    </source>
</evidence>
<keyword evidence="2 4" id="KW-0479">Metal-binding</keyword>
<evidence type="ECO:0000313" key="8">
    <source>
        <dbReference type="Proteomes" id="UP001317742"/>
    </source>
</evidence>
<gene>
    <name evidence="7" type="primary">cyf</name>
    <name evidence="7" type="ORF">SYK_30150</name>
</gene>
<dbReference type="Pfam" id="PF00034">
    <property type="entry name" value="Cytochrom_C"/>
    <property type="match status" value="1"/>
</dbReference>
<keyword evidence="5" id="KW-0732">Signal</keyword>
<name>A0ABM8B4B2_9BACT</name>
<sequence>MKKILAILTVIFCFGVTAAFAVDGGALYKKRCAKCHRDGSESSKSGGGVVLKGQSSGEIEMKMNGYADGSYGGKKKKTMIRIASKLKGQEINAIAEYIGSM</sequence>
<evidence type="ECO:0000313" key="7">
    <source>
        <dbReference type="EMBL" id="BDQ38655.1"/>
    </source>
</evidence>
<dbReference type="InterPro" id="IPR009056">
    <property type="entry name" value="Cyt_c-like_dom"/>
</dbReference>